<feature type="domain" description="BED-type" evidence="9">
    <location>
        <begin position="270"/>
        <end position="328"/>
    </location>
</feature>
<evidence type="ECO:0000313" key="11">
    <source>
        <dbReference type="Proteomes" id="UP000594261"/>
    </source>
</evidence>
<feature type="compositionally biased region" description="Acidic residues" evidence="8">
    <location>
        <begin position="987"/>
        <end position="999"/>
    </location>
</feature>
<dbReference type="GO" id="GO:0008270">
    <property type="term" value="F:zinc ion binding"/>
    <property type="evidence" value="ECO:0007669"/>
    <property type="project" value="UniProtKB-KW"/>
</dbReference>
<evidence type="ECO:0000256" key="1">
    <source>
        <dbReference type="ARBA" id="ARBA00004123"/>
    </source>
</evidence>
<dbReference type="InterPro" id="IPR012337">
    <property type="entry name" value="RNaseH-like_sf"/>
</dbReference>
<reference evidence="10 11" key="1">
    <citation type="journal article" date="2016" name="G3 (Bethesda)">
        <title>First Draft Assembly and Annotation of the Genome of a California Endemic Oak Quercus lobata Nee (Fagaceae).</title>
        <authorList>
            <person name="Sork V.L."/>
            <person name="Fitz-Gibbon S.T."/>
            <person name="Puiu D."/>
            <person name="Crepeau M."/>
            <person name="Gugger P.F."/>
            <person name="Sherman R."/>
            <person name="Stevens K."/>
            <person name="Langley C.H."/>
            <person name="Pellegrini M."/>
            <person name="Salzberg S.L."/>
        </authorList>
    </citation>
    <scope>NUCLEOTIDE SEQUENCE [LARGE SCALE GENOMIC DNA]</scope>
    <source>
        <strain evidence="10 11">cv. SW786</strain>
    </source>
</reference>
<dbReference type="PANTHER" id="PTHR32166">
    <property type="entry name" value="OSJNBA0013A04.12 PROTEIN"/>
    <property type="match status" value="1"/>
</dbReference>
<feature type="compositionally biased region" description="Basic and acidic residues" evidence="8">
    <location>
        <begin position="341"/>
        <end position="351"/>
    </location>
</feature>
<dbReference type="InterPro" id="IPR008906">
    <property type="entry name" value="HATC_C_dom"/>
</dbReference>
<dbReference type="Proteomes" id="UP000594261">
    <property type="component" value="Chromosome 10"/>
</dbReference>
<keyword evidence="2" id="KW-0479">Metal-binding</keyword>
<dbReference type="Pfam" id="PF05699">
    <property type="entry name" value="Dimer_Tnp_hAT"/>
    <property type="match status" value="1"/>
</dbReference>
<feature type="region of interest" description="Disordered" evidence="8">
    <location>
        <begin position="987"/>
        <end position="1045"/>
    </location>
</feature>
<keyword evidence="4" id="KW-0862">Zinc</keyword>
<evidence type="ECO:0000256" key="2">
    <source>
        <dbReference type="ARBA" id="ARBA00022723"/>
    </source>
</evidence>
<dbReference type="Pfam" id="PF02892">
    <property type="entry name" value="zf-BED"/>
    <property type="match status" value="1"/>
</dbReference>
<dbReference type="Pfam" id="PF04937">
    <property type="entry name" value="DUF659"/>
    <property type="match status" value="1"/>
</dbReference>
<feature type="compositionally biased region" description="Basic and acidic residues" evidence="8">
    <location>
        <begin position="1033"/>
        <end position="1045"/>
    </location>
</feature>
<sequence>MRRGHSCLLEAASTPNLRSVSGATGIPQTRIGSLHSLVNQVVAAQASSSLFGILRTSSDRTQDKTLNISASPKLRPRRSDLALSASLSPPHLIASRRSPSPPHCLCTSPSPPHTLPRLLRLALCLAFSASPSPPHSLCLALSASLSLPRLLCRSRSLPFDSPSPPHSSSHSLVSSSLPRPLRLKHFSSSPPHSSSRLHLRFSIHVLGFILGSPFWRSVTSLRIIVCEILFRVYLYFTDLKLLSEMESASVPSNERASTTGSNANSSSVRAKCDPAWDHVTEELKDGRSSYRCIHCGKTYKGGGINRMKRHLAGIKGDVAACMGVPYDVRFQMVENLKEISKSKEQTKKDQEASNYSPLEDSPEFEDVQEITPRGRGLGRGNRSSPSNPPPRSNLGKRKVGDIGNYFAPRTTPGAQPSIKSVLAGKEKKRRVDMAVARWMYDACIPINAMNSSYYQPMFNAVASYGPGYRGPNYHALRVPLLREAKREVQLIVDSHRSYWADTGCTIMADGWTDTRHRTLINFLVYCPKGIIFIRSIDASDLVKDAINLSNLFDEIVNWVGPANIVHLVTDNAANYVAAGRILCGKYRNISWSPCAAHCLNLIFKEIGKMDHVAKLAKRASKITVFIYNHVALQAWLRTRKNWTEIVRPGPTRFATTFIALGSLKEHKHDLQALVTSKFYVESKYAKDKKAKAVVKIILDNQFWNDCHVIVHIMSPLIRLLRIVDSDEKPAMGYVYDGMYRAIDGIKKIFKDKKRLWEPYVNIIKDRWDNQFYRDIHAAAYWLNLAFQYDTSTLNKRLETQFAVTDVIESKVSVGRLKLVEELRLFREREQTFGTQLAQESAKTSQPDEWWKLFGSCAPTLQKFAIRILSQTAASSGCERNWSAFEQIHTKRRNRLEHQRLNDLVFVHYNYRLKERVKRKKFNFDPIDYASIDKTEFWVVEDEEPPFLDHEEIENALYEEGAYPIEEGSSSHVQRDMDNEVIEDDDDDINLESFGDEDDAPPGFRDKNHPIHVEVEEDEDEDDDDDASGGAFGSHDDIDFNFLHDK</sequence>
<dbReference type="Gramene" id="QL10p062599:mrna">
    <property type="protein sequence ID" value="QL10p062599:mrna"/>
    <property type="gene ID" value="QL10p062599"/>
</dbReference>
<evidence type="ECO:0000256" key="4">
    <source>
        <dbReference type="ARBA" id="ARBA00022833"/>
    </source>
</evidence>
<reference evidence="10" key="2">
    <citation type="submission" date="2021-01" db="UniProtKB">
        <authorList>
            <consortium name="EnsemblPlants"/>
        </authorList>
    </citation>
    <scope>IDENTIFICATION</scope>
</reference>
<evidence type="ECO:0000256" key="5">
    <source>
        <dbReference type="ARBA" id="ARBA00023125"/>
    </source>
</evidence>
<keyword evidence="3 7" id="KW-0863">Zinc-finger</keyword>
<dbReference type="GO" id="GO:0046983">
    <property type="term" value="F:protein dimerization activity"/>
    <property type="evidence" value="ECO:0007669"/>
    <property type="project" value="InterPro"/>
</dbReference>
<dbReference type="AlphaFoldDB" id="A0A7N2MWH3"/>
<protein>
    <recommendedName>
        <fullName evidence="9">BED-type domain-containing protein</fullName>
    </recommendedName>
</protein>
<dbReference type="EMBL" id="LRBV02000010">
    <property type="status" value="NOT_ANNOTATED_CDS"/>
    <property type="molecule type" value="Genomic_DNA"/>
</dbReference>
<keyword evidence="11" id="KW-1185">Reference proteome</keyword>
<evidence type="ECO:0000256" key="3">
    <source>
        <dbReference type="ARBA" id="ARBA00022771"/>
    </source>
</evidence>
<evidence type="ECO:0000256" key="7">
    <source>
        <dbReference type="PROSITE-ProRule" id="PRU00027"/>
    </source>
</evidence>
<dbReference type="GO" id="GO:0003677">
    <property type="term" value="F:DNA binding"/>
    <property type="evidence" value="ECO:0007669"/>
    <property type="project" value="UniProtKB-KW"/>
</dbReference>
<keyword evidence="5" id="KW-0238">DNA-binding</keyword>
<proteinExistence type="predicted"/>
<evidence type="ECO:0000259" key="9">
    <source>
        <dbReference type="PROSITE" id="PS50808"/>
    </source>
</evidence>
<dbReference type="InterPro" id="IPR003656">
    <property type="entry name" value="Znf_BED"/>
</dbReference>
<name>A0A7N2MWH3_QUELO</name>
<evidence type="ECO:0000256" key="6">
    <source>
        <dbReference type="ARBA" id="ARBA00023242"/>
    </source>
</evidence>
<dbReference type="InterPro" id="IPR007021">
    <property type="entry name" value="DUF659"/>
</dbReference>
<dbReference type="InParanoid" id="A0A7N2MWH3"/>
<evidence type="ECO:0000313" key="10">
    <source>
        <dbReference type="EnsemblPlants" id="QL10p062599:mrna"/>
    </source>
</evidence>
<comment type="subcellular location">
    <subcellularLocation>
        <location evidence="1">Nucleus</location>
    </subcellularLocation>
</comment>
<dbReference type="EnsemblPlants" id="QL10p062599:mrna">
    <property type="protein sequence ID" value="QL10p062599:mrna"/>
    <property type="gene ID" value="QL10p062599"/>
</dbReference>
<dbReference type="SUPFAM" id="SSF53098">
    <property type="entry name" value="Ribonuclease H-like"/>
    <property type="match status" value="1"/>
</dbReference>
<evidence type="ECO:0000256" key="8">
    <source>
        <dbReference type="SAM" id="MobiDB-lite"/>
    </source>
</evidence>
<feature type="region of interest" description="Disordered" evidence="8">
    <location>
        <begin position="341"/>
        <end position="412"/>
    </location>
</feature>
<dbReference type="PROSITE" id="PS50808">
    <property type="entry name" value="ZF_BED"/>
    <property type="match status" value="1"/>
</dbReference>
<accession>A0A7N2MWH3</accession>
<feature type="compositionally biased region" description="Basic and acidic residues" evidence="8">
    <location>
        <begin position="1003"/>
        <end position="1013"/>
    </location>
</feature>
<dbReference type="GO" id="GO:0005634">
    <property type="term" value="C:nucleus"/>
    <property type="evidence" value="ECO:0007669"/>
    <property type="project" value="UniProtKB-SubCell"/>
</dbReference>
<feature type="compositionally biased region" description="Acidic residues" evidence="8">
    <location>
        <begin position="1014"/>
        <end position="1026"/>
    </location>
</feature>
<keyword evidence="6" id="KW-0539">Nucleus</keyword>
<dbReference type="PANTHER" id="PTHR32166:SF121">
    <property type="entry name" value="DUF659 DOMAIN-CONTAINING PROTEIN"/>
    <property type="match status" value="1"/>
</dbReference>
<organism evidence="10 11">
    <name type="scientific">Quercus lobata</name>
    <name type="common">Valley oak</name>
    <dbReference type="NCBI Taxonomy" id="97700"/>
    <lineage>
        <taxon>Eukaryota</taxon>
        <taxon>Viridiplantae</taxon>
        <taxon>Streptophyta</taxon>
        <taxon>Embryophyta</taxon>
        <taxon>Tracheophyta</taxon>
        <taxon>Spermatophyta</taxon>
        <taxon>Magnoliopsida</taxon>
        <taxon>eudicotyledons</taxon>
        <taxon>Gunneridae</taxon>
        <taxon>Pentapetalae</taxon>
        <taxon>rosids</taxon>
        <taxon>fabids</taxon>
        <taxon>Fagales</taxon>
        <taxon>Fagaceae</taxon>
        <taxon>Quercus</taxon>
    </lineage>
</organism>